<reference evidence="9" key="1">
    <citation type="submission" date="2015-10" db="EMBL/GenBank/DDBJ databases">
        <title>FRAMA: From RNA-seq data to annotated mRNA assemblies.</title>
        <authorList>
            <person name="Bens M."/>
            <person name="Sahm A."/>
            <person name="Jahn N."/>
            <person name="Morhart M."/>
            <person name="Holtze S."/>
            <person name="Hildebrandt T.B."/>
            <person name="Platzer M."/>
            <person name="Szafranski K."/>
        </authorList>
    </citation>
    <scope>NUCLEOTIDE SEQUENCE</scope>
    <source>
        <tissue evidence="9">Ovary</tissue>
    </source>
</reference>
<evidence type="ECO:0000256" key="8">
    <source>
        <dbReference type="SAM" id="SignalP"/>
    </source>
</evidence>
<evidence type="ECO:0000256" key="6">
    <source>
        <dbReference type="ARBA" id="ARBA00023320"/>
    </source>
</evidence>
<dbReference type="GeneID" id="101714803"/>
<dbReference type="KEGG" id="hgl:101714803"/>
<dbReference type="EMBL" id="GEBF01007691">
    <property type="protein sequence ID" value="JAN95941.1"/>
    <property type="molecule type" value="Transcribed_RNA"/>
</dbReference>
<feature type="signal peptide" evidence="8">
    <location>
        <begin position="1"/>
        <end position="24"/>
    </location>
</feature>
<comment type="subcellular location">
    <subcellularLocation>
        <location evidence="1">Secreted</location>
    </subcellularLocation>
</comment>
<proteinExistence type="inferred from homology"/>
<dbReference type="GO" id="GO:0007631">
    <property type="term" value="P:feeding behavior"/>
    <property type="evidence" value="ECO:0007669"/>
    <property type="project" value="TreeGrafter"/>
</dbReference>
<keyword evidence="6 9" id="KW-0527">Neuropeptide</keyword>
<evidence type="ECO:0000256" key="5">
    <source>
        <dbReference type="ARBA" id="ARBA00022729"/>
    </source>
</evidence>
<evidence type="ECO:0000256" key="4">
    <source>
        <dbReference type="ARBA" id="ARBA00022685"/>
    </source>
</evidence>
<keyword evidence="5 8" id="KW-0732">Signal</keyword>
<reference evidence="11" key="2">
    <citation type="submission" date="2025-04" db="UniProtKB">
        <authorList>
            <consortium name="RefSeq"/>
        </authorList>
    </citation>
    <scope>IDENTIFICATION</scope>
</reference>
<dbReference type="GO" id="GO:0005576">
    <property type="term" value="C:extracellular region"/>
    <property type="evidence" value="ECO:0007669"/>
    <property type="project" value="UniProtKB-SubCell"/>
</dbReference>
<dbReference type="GO" id="GO:0001664">
    <property type="term" value="F:G protein-coupled receptor binding"/>
    <property type="evidence" value="ECO:0007669"/>
    <property type="project" value="InterPro"/>
</dbReference>
<protein>
    <submittedName>
        <fullName evidence="9 11">Neuropeptide B</fullName>
    </submittedName>
</protein>
<dbReference type="Proteomes" id="UP000694906">
    <property type="component" value="Unplaced"/>
</dbReference>
<feature type="region of interest" description="Disordered" evidence="7">
    <location>
        <begin position="54"/>
        <end position="75"/>
    </location>
</feature>
<name>A0A0N8ESA9_HETGA</name>
<organism evidence="9">
    <name type="scientific">Heterocephalus glaber</name>
    <name type="common">Naked mole rat</name>
    <dbReference type="NCBI Taxonomy" id="10181"/>
    <lineage>
        <taxon>Eukaryota</taxon>
        <taxon>Metazoa</taxon>
        <taxon>Chordata</taxon>
        <taxon>Craniata</taxon>
        <taxon>Vertebrata</taxon>
        <taxon>Euteleostomi</taxon>
        <taxon>Mammalia</taxon>
        <taxon>Eutheria</taxon>
        <taxon>Euarchontoglires</taxon>
        <taxon>Glires</taxon>
        <taxon>Rodentia</taxon>
        <taxon>Hystricomorpha</taxon>
        <taxon>Bathyergidae</taxon>
        <taxon>Heterocephalus</taxon>
    </lineage>
</organism>
<keyword evidence="4" id="KW-0165">Cleavage on pair of basic residues</keyword>
<dbReference type="OrthoDB" id="9942334at2759"/>
<dbReference type="PANTHER" id="PTHR28553:SF1">
    <property type="entry name" value="NEUROPEPTIDE B"/>
    <property type="match status" value="1"/>
</dbReference>
<evidence type="ECO:0000256" key="2">
    <source>
        <dbReference type="ARBA" id="ARBA00005292"/>
    </source>
</evidence>
<dbReference type="AlphaFoldDB" id="A0A0N8ESA9"/>
<dbReference type="CTD" id="256933"/>
<evidence type="ECO:0000313" key="11">
    <source>
        <dbReference type="RefSeq" id="XP_004861026.1"/>
    </source>
</evidence>
<evidence type="ECO:0000256" key="3">
    <source>
        <dbReference type="ARBA" id="ARBA00022525"/>
    </source>
</evidence>
<keyword evidence="10" id="KW-1185">Reference proteome</keyword>
<sequence length="132" mass="13771">MARRAKLVAGALLLCLLLGPPGLAWYKPSAGPRHYSVGRAAGLLSGFRGVPSARRSEPVVGSGSPRGAGASGEMRPGLRTLASARGWPPTTICIQGVAPHLQNCERLPDDRGTLQCTADVFLSLRATDCRPA</sequence>
<comment type="similarity">
    <text evidence="2">Belongs to the neuropeptide B/W family.</text>
</comment>
<evidence type="ECO:0000256" key="1">
    <source>
        <dbReference type="ARBA" id="ARBA00004613"/>
    </source>
</evidence>
<dbReference type="RefSeq" id="XP_004861026.1">
    <property type="nucleotide sequence ID" value="XM_004860969.3"/>
</dbReference>
<evidence type="ECO:0000313" key="9">
    <source>
        <dbReference type="EMBL" id="JAN95941.1"/>
    </source>
</evidence>
<dbReference type="InterPro" id="IPR013297">
    <property type="entry name" value="Neuropept_BW_pre"/>
</dbReference>
<feature type="chain" id="PRO_5044544935" evidence="8">
    <location>
        <begin position="25"/>
        <end position="132"/>
    </location>
</feature>
<dbReference type="Pfam" id="PF15180">
    <property type="entry name" value="NPBW"/>
    <property type="match status" value="1"/>
</dbReference>
<gene>
    <name evidence="9" type="primary">NPB</name>
    <name evidence="11" type="synonym">Npb</name>
</gene>
<dbReference type="PANTHER" id="PTHR28553">
    <property type="entry name" value="NEUROPEPTIDE B"/>
    <property type="match status" value="1"/>
</dbReference>
<evidence type="ECO:0000256" key="7">
    <source>
        <dbReference type="SAM" id="MobiDB-lite"/>
    </source>
</evidence>
<keyword evidence="3" id="KW-0964">Secreted</keyword>
<dbReference type="PRINTS" id="PR01888">
    <property type="entry name" value="NROPEPTIDEBW"/>
</dbReference>
<evidence type="ECO:0000313" key="10">
    <source>
        <dbReference type="Proteomes" id="UP000694906"/>
    </source>
</evidence>
<dbReference type="GO" id="GO:0007218">
    <property type="term" value="P:neuropeptide signaling pathway"/>
    <property type="evidence" value="ECO:0007669"/>
    <property type="project" value="UniProtKB-KW"/>
</dbReference>
<accession>A0A0N8ESA9</accession>